<feature type="short sequence motif" description="'HIGH' region" evidence="11">
    <location>
        <begin position="44"/>
        <end position="54"/>
    </location>
</feature>
<comment type="subcellular location">
    <subcellularLocation>
        <location evidence="1 11">Cytoplasm</location>
    </subcellularLocation>
</comment>
<dbReference type="InterPro" id="IPR001412">
    <property type="entry name" value="aa-tRNA-synth_I_CS"/>
</dbReference>
<feature type="short sequence motif" description="'KMSKS' region" evidence="11">
    <location>
        <begin position="533"/>
        <end position="537"/>
    </location>
</feature>
<reference evidence="15 16" key="1">
    <citation type="submission" date="2014-03" db="EMBL/GenBank/DDBJ databases">
        <title>complete genome sequence of Flavobacteriaceae bacterium JBKA-6.</title>
        <authorList>
            <person name="Takano T."/>
            <person name="Nakamura Y."/>
            <person name="Takuma S."/>
            <person name="Yasuike M."/>
            <person name="Matsuyama T."/>
            <person name="Sakai T."/>
            <person name="Fujiwara A."/>
            <person name="Kimoto K."/>
            <person name="Fukuda Y."/>
            <person name="Kondo H."/>
            <person name="Hirono I."/>
            <person name="Nakayasu C."/>
        </authorList>
    </citation>
    <scope>NUCLEOTIDE SEQUENCE [LARGE SCALE GENOMIC DNA]</scope>
    <source>
        <strain evidence="15 16">JBKA-6</strain>
    </source>
</reference>
<dbReference type="InterPro" id="IPR037118">
    <property type="entry name" value="Val-tRNA_synth_C_sf"/>
</dbReference>
<dbReference type="InterPro" id="IPR002300">
    <property type="entry name" value="aa-tRNA-synth_Ia"/>
</dbReference>
<gene>
    <name evidence="11" type="primary">valS</name>
    <name evidence="15" type="ORF">JBKA6_1300</name>
</gene>
<dbReference type="SUPFAM" id="SSF50677">
    <property type="entry name" value="ValRS/IleRS/LeuRS editing domain"/>
    <property type="match status" value="1"/>
</dbReference>
<dbReference type="InterPro" id="IPR009008">
    <property type="entry name" value="Val/Leu/Ile-tRNA-synth_edit"/>
</dbReference>
<dbReference type="Pfam" id="PF00133">
    <property type="entry name" value="tRNA-synt_1"/>
    <property type="match status" value="1"/>
</dbReference>
<dbReference type="NCBIfam" id="TIGR00422">
    <property type="entry name" value="valS"/>
    <property type="match status" value="1"/>
</dbReference>
<dbReference type="GO" id="GO:0002161">
    <property type="term" value="F:aminoacyl-tRNA deacylase activity"/>
    <property type="evidence" value="ECO:0007669"/>
    <property type="project" value="InterPro"/>
</dbReference>
<dbReference type="KEGG" id="ise:JBKA6_1300"/>
<dbReference type="InterPro" id="IPR013155">
    <property type="entry name" value="M/V/L/I-tRNA-synth_anticd-bd"/>
</dbReference>
<dbReference type="PANTHER" id="PTHR11946:SF109">
    <property type="entry name" value="VALINE--TRNA LIGASE"/>
    <property type="match status" value="1"/>
</dbReference>
<proteinExistence type="inferred from homology"/>
<keyword evidence="7 11" id="KW-0648">Protein biosynthesis</keyword>
<comment type="similarity">
    <text evidence="11">Belongs to the class-I aminoacyl-tRNA synthetase family. ValS type 1 subfamily.</text>
</comment>
<evidence type="ECO:0000313" key="16">
    <source>
        <dbReference type="Proteomes" id="UP000243197"/>
    </source>
</evidence>
<dbReference type="CDD" id="cd07962">
    <property type="entry name" value="Anticodon_Ia_Val"/>
    <property type="match status" value="1"/>
</dbReference>
<organism evidence="15 16">
    <name type="scientific">Ichthyobacterium seriolicida</name>
    <dbReference type="NCBI Taxonomy" id="242600"/>
    <lineage>
        <taxon>Bacteria</taxon>
        <taxon>Pseudomonadati</taxon>
        <taxon>Bacteroidota</taxon>
        <taxon>Flavobacteriia</taxon>
        <taxon>Flavobacteriales</taxon>
        <taxon>Ichthyobacteriaceae</taxon>
        <taxon>Ichthyobacterium</taxon>
    </lineage>
</organism>
<dbReference type="GO" id="GO:0005829">
    <property type="term" value="C:cytosol"/>
    <property type="evidence" value="ECO:0007669"/>
    <property type="project" value="TreeGrafter"/>
</dbReference>
<evidence type="ECO:0000256" key="8">
    <source>
        <dbReference type="ARBA" id="ARBA00023054"/>
    </source>
</evidence>
<dbReference type="RefSeq" id="WP_096687000.1">
    <property type="nucleotide sequence ID" value="NZ_AP014564.1"/>
</dbReference>
<feature type="domain" description="Valyl-tRNA synthetase tRNA-binding arm" evidence="14">
    <location>
        <begin position="814"/>
        <end position="875"/>
    </location>
</feature>
<dbReference type="SUPFAM" id="SSF47323">
    <property type="entry name" value="Anticodon-binding domain of a subclass of class I aminoacyl-tRNA synthetases"/>
    <property type="match status" value="1"/>
</dbReference>
<dbReference type="AlphaFoldDB" id="A0A1J1DZJ3"/>
<dbReference type="EMBL" id="AP014564">
    <property type="protein sequence ID" value="BAV95313.1"/>
    <property type="molecule type" value="Genomic_DNA"/>
</dbReference>
<dbReference type="PRINTS" id="PR00986">
    <property type="entry name" value="TRNASYNTHVAL"/>
</dbReference>
<dbReference type="InterPro" id="IPR019499">
    <property type="entry name" value="Val-tRNA_synth_tRNA-bd"/>
</dbReference>
<dbReference type="FunFam" id="3.40.50.620:FF:000032">
    <property type="entry name" value="Valine--tRNA ligase"/>
    <property type="match status" value="1"/>
</dbReference>
<feature type="domain" description="Aminoacyl-tRNA synthetase class Ia" evidence="12">
    <location>
        <begin position="17"/>
        <end position="571"/>
    </location>
</feature>
<dbReference type="Proteomes" id="UP000243197">
    <property type="component" value="Chromosome"/>
</dbReference>
<dbReference type="EC" id="6.1.1.9" evidence="11"/>
<evidence type="ECO:0000256" key="9">
    <source>
        <dbReference type="ARBA" id="ARBA00023146"/>
    </source>
</evidence>
<accession>A0A1J1DZJ3</accession>
<comment type="domain">
    <text evidence="11">The C-terminal coiled-coil domain is crucial for aminoacylation activity.</text>
</comment>
<evidence type="ECO:0000259" key="14">
    <source>
        <dbReference type="Pfam" id="PF10458"/>
    </source>
</evidence>
<evidence type="ECO:0000313" key="15">
    <source>
        <dbReference type="EMBL" id="BAV95313.1"/>
    </source>
</evidence>
<evidence type="ECO:0000256" key="10">
    <source>
        <dbReference type="ARBA" id="ARBA00047552"/>
    </source>
</evidence>
<evidence type="ECO:0000259" key="13">
    <source>
        <dbReference type="Pfam" id="PF08264"/>
    </source>
</evidence>
<dbReference type="Gene3D" id="3.40.50.620">
    <property type="entry name" value="HUPs"/>
    <property type="match status" value="2"/>
</dbReference>
<dbReference type="Gene3D" id="1.10.730.10">
    <property type="entry name" value="Isoleucyl-tRNA Synthetase, Domain 1"/>
    <property type="match status" value="1"/>
</dbReference>
<protein>
    <recommendedName>
        <fullName evidence="11">Valine--tRNA ligase</fullName>
        <ecNumber evidence="11">6.1.1.9</ecNumber>
    </recommendedName>
    <alternativeName>
        <fullName evidence="11">Valyl-tRNA synthetase</fullName>
        <shortName evidence="11">ValRS</shortName>
    </alternativeName>
</protein>
<comment type="domain">
    <text evidence="11">ValRS has two distinct active sites: one for aminoacylation and one for editing. The misactivated threonine is translocated from the active site to the editing site.</text>
</comment>
<keyword evidence="6 11" id="KW-0067">ATP-binding</keyword>
<sequence>MKEISERYQHEQVEDRWYNYWLEKGYFYSIPDSRESYTIVMPPPNITGVLHMGHMLNNTIQDVLIRRARMKGYNACWIPGIDHASIATESKVVKRLKDRGIEKKDLTREEFLEYAWEWKQEHGDIILNQLKKIGVSCDWKRTKFTMDEDISESVCNIFISLHEQGLLYREYRMINWDPQAQTTISDEEVIHIQKKSKLFYIKYRVENTDQYVVIATTRPETILGDTAICINPNDSRYSNLKGKNVIVPITNRPVPVIEDEYVDVDFGTGCLKITPCHDVNDKKIGDKHKLQFINIFNDDATLNENGLHYRGKDRFAVRKEIVEELKSIGLLEKVEDYDNSVGVSERTGCVIEPKISCQWFLKMKTMANVALKSVSDGEISLVPDKYKNTYNHWLKNIRDWNISRQLWWGHQIPVYYYGEGINDYVVAKNIDEALVLAKDKNDSISERDLIRDEDVLDTWFSSWLWPIVVFDGIRNPNNADIEYYYPTRELVTGPDIIFFWVARMIMAGYHWTDKKPFKDVYFTGIVRDKEGKKMSKSLGNSPDPLSLIKEYGADAVRTGLLFCSSVGNDLLFDEKLCLQGRNFANKIWNAFRLIKSWEVSDKVEIDLLGQRVLEWFDVKSNKVLKDLEFSYSRHRISESLMILYKFIWDDFCSYYLELVKPKYGEPIDEVTYSKTVENFEKILKILHPFMPFITEDIWQSLSDRTVREAIIISSEPEIYNTIDDSLLPIFDNMVKVVSSVRNIRKKNNVPNRQELELFVMSKKGRNDFFDGAIIKLCNVRKIESVTNNMEGSNSFIVDSDEYFIPLSQNVDSSSEVESLQSELEYFKGFLSSIEKKMNNDNFVKNAPKNVVDMERKKHSDTVQKINMIEHRLKSLEI</sequence>
<evidence type="ECO:0000256" key="4">
    <source>
        <dbReference type="ARBA" id="ARBA00022598"/>
    </source>
</evidence>
<dbReference type="InterPro" id="IPR014729">
    <property type="entry name" value="Rossmann-like_a/b/a_fold"/>
</dbReference>
<keyword evidence="3 11" id="KW-0963">Cytoplasm</keyword>
<dbReference type="PANTHER" id="PTHR11946">
    <property type="entry name" value="VALYL-TRNA SYNTHETASES"/>
    <property type="match status" value="1"/>
</dbReference>
<evidence type="ECO:0000256" key="11">
    <source>
        <dbReference type="HAMAP-Rule" id="MF_02004"/>
    </source>
</evidence>
<dbReference type="GO" id="GO:0006438">
    <property type="term" value="P:valyl-tRNA aminoacylation"/>
    <property type="evidence" value="ECO:0007669"/>
    <property type="project" value="UniProtKB-UniRule"/>
</dbReference>
<dbReference type="Gene3D" id="1.10.287.380">
    <property type="entry name" value="Valyl-tRNA synthetase, C-terminal domain"/>
    <property type="match status" value="1"/>
</dbReference>
<comment type="catalytic activity">
    <reaction evidence="10 11">
        <text>tRNA(Val) + L-valine + ATP = L-valyl-tRNA(Val) + AMP + diphosphate</text>
        <dbReference type="Rhea" id="RHEA:10704"/>
        <dbReference type="Rhea" id="RHEA-COMP:9672"/>
        <dbReference type="Rhea" id="RHEA-COMP:9708"/>
        <dbReference type="ChEBI" id="CHEBI:30616"/>
        <dbReference type="ChEBI" id="CHEBI:33019"/>
        <dbReference type="ChEBI" id="CHEBI:57762"/>
        <dbReference type="ChEBI" id="CHEBI:78442"/>
        <dbReference type="ChEBI" id="CHEBI:78537"/>
        <dbReference type="ChEBI" id="CHEBI:456215"/>
        <dbReference type="EC" id="6.1.1.9"/>
    </reaction>
</comment>
<dbReference type="SUPFAM" id="SSF46589">
    <property type="entry name" value="tRNA-binding arm"/>
    <property type="match status" value="1"/>
</dbReference>
<keyword evidence="5 11" id="KW-0547">Nucleotide-binding</keyword>
<keyword evidence="16" id="KW-1185">Reference proteome</keyword>
<dbReference type="SUPFAM" id="SSF52374">
    <property type="entry name" value="Nucleotidylyl transferase"/>
    <property type="match status" value="1"/>
</dbReference>
<dbReference type="GO" id="GO:0005524">
    <property type="term" value="F:ATP binding"/>
    <property type="evidence" value="ECO:0007669"/>
    <property type="project" value="UniProtKB-UniRule"/>
</dbReference>
<evidence type="ECO:0000256" key="1">
    <source>
        <dbReference type="ARBA" id="ARBA00004496"/>
    </source>
</evidence>
<keyword evidence="4 11" id="KW-0436">Ligase</keyword>
<dbReference type="InterPro" id="IPR002303">
    <property type="entry name" value="Valyl-tRNA_ligase"/>
</dbReference>
<evidence type="ECO:0000256" key="3">
    <source>
        <dbReference type="ARBA" id="ARBA00022490"/>
    </source>
</evidence>
<keyword evidence="9 11" id="KW-0030">Aminoacyl-tRNA synthetase</keyword>
<evidence type="ECO:0000256" key="7">
    <source>
        <dbReference type="ARBA" id="ARBA00022917"/>
    </source>
</evidence>
<name>A0A1J1DZJ3_9FLAO</name>
<comment type="subunit">
    <text evidence="2 11">Monomer.</text>
</comment>
<evidence type="ECO:0000259" key="12">
    <source>
        <dbReference type="Pfam" id="PF00133"/>
    </source>
</evidence>
<comment type="function">
    <text evidence="11">Catalyzes the attachment of valine to tRNA(Val). As ValRS can inadvertently accommodate and process structurally similar amino acids such as threonine, to avoid such errors, it has a 'posttransfer' editing activity that hydrolyzes mischarged Thr-tRNA(Val) in a tRNA-dependent manner.</text>
</comment>
<dbReference type="PROSITE" id="PS00178">
    <property type="entry name" value="AA_TRNA_LIGASE_I"/>
    <property type="match status" value="1"/>
</dbReference>
<dbReference type="InterPro" id="IPR033705">
    <property type="entry name" value="Anticodon_Ia_Val"/>
</dbReference>
<evidence type="ECO:0000256" key="2">
    <source>
        <dbReference type="ARBA" id="ARBA00011245"/>
    </source>
</evidence>
<feature type="domain" description="Methionyl/Valyl/Leucyl/Isoleucyl-tRNA synthetase anticodon-binding" evidence="13">
    <location>
        <begin position="615"/>
        <end position="757"/>
    </location>
</feature>
<dbReference type="GO" id="GO:0004832">
    <property type="term" value="F:valine-tRNA ligase activity"/>
    <property type="evidence" value="ECO:0007669"/>
    <property type="project" value="UniProtKB-UniRule"/>
</dbReference>
<dbReference type="Pfam" id="PF08264">
    <property type="entry name" value="Anticodon_1"/>
    <property type="match status" value="1"/>
</dbReference>
<evidence type="ECO:0000256" key="5">
    <source>
        <dbReference type="ARBA" id="ARBA00022741"/>
    </source>
</evidence>
<dbReference type="NCBIfam" id="NF004349">
    <property type="entry name" value="PRK05729.1"/>
    <property type="match status" value="1"/>
</dbReference>
<dbReference type="CDD" id="cd00817">
    <property type="entry name" value="ValRS_core"/>
    <property type="match status" value="1"/>
</dbReference>
<dbReference type="HAMAP" id="MF_02004">
    <property type="entry name" value="Val_tRNA_synth_type1"/>
    <property type="match status" value="1"/>
</dbReference>
<evidence type="ECO:0000256" key="6">
    <source>
        <dbReference type="ARBA" id="ARBA00022840"/>
    </source>
</evidence>
<feature type="binding site" evidence="11">
    <location>
        <position position="536"/>
    </location>
    <ligand>
        <name>ATP</name>
        <dbReference type="ChEBI" id="CHEBI:30616"/>
    </ligand>
</feature>
<dbReference type="Gene3D" id="3.90.740.10">
    <property type="entry name" value="Valyl/Leucyl/Isoleucyl-tRNA synthetase, editing domain"/>
    <property type="match status" value="1"/>
</dbReference>
<dbReference type="InterPro" id="IPR010978">
    <property type="entry name" value="tRNA-bd_arm"/>
</dbReference>
<dbReference type="OrthoDB" id="9810365at2"/>
<dbReference type="InterPro" id="IPR009080">
    <property type="entry name" value="tRNAsynth_Ia_anticodon-bd"/>
</dbReference>
<keyword evidence="8 11" id="KW-0175">Coiled coil</keyword>
<dbReference type="Pfam" id="PF10458">
    <property type="entry name" value="Val_tRNA-synt_C"/>
    <property type="match status" value="1"/>
</dbReference>